<dbReference type="Proteomes" id="UP000198672">
    <property type="component" value="Unassembled WGS sequence"/>
</dbReference>
<name>A0A1H3EJY0_ALLWA</name>
<keyword evidence="1" id="KW-0732">Signal</keyword>
<feature type="chain" id="PRO_5011496224" description="TIGR02001 family outer membrane protein" evidence="1">
    <location>
        <begin position="28"/>
        <end position="241"/>
    </location>
</feature>
<dbReference type="OrthoDB" id="9793561at2"/>
<dbReference type="RefSeq" id="WP_091332996.1">
    <property type="nucleotide sequence ID" value="NZ_FNOW01000013.1"/>
</dbReference>
<reference evidence="3" key="1">
    <citation type="submission" date="2016-10" db="EMBL/GenBank/DDBJ databases">
        <authorList>
            <person name="Varghese N."/>
            <person name="Submissions S."/>
        </authorList>
    </citation>
    <scope>NUCLEOTIDE SEQUENCE [LARGE SCALE GENOMIC DNA]</scope>
    <source>
        <strain evidence="3">DSM 173</strain>
    </source>
</reference>
<organism evidence="2 3">
    <name type="scientific">Allochromatium warmingii</name>
    <name type="common">Chromatium warmingii</name>
    <dbReference type="NCBI Taxonomy" id="61595"/>
    <lineage>
        <taxon>Bacteria</taxon>
        <taxon>Pseudomonadati</taxon>
        <taxon>Pseudomonadota</taxon>
        <taxon>Gammaproteobacteria</taxon>
        <taxon>Chromatiales</taxon>
        <taxon>Chromatiaceae</taxon>
        <taxon>Allochromatium</taxon>
    </lineage>
</organism>
<gene>
    <name evidence="2" type="ORF">SAMN05421644_11347</name>
</gene>
<protein>
    <recommendedName>
        <fullName evidence="4">TIGR02001 family outer membrane protein</fullName>
    </recommendedName>
</protein>
<evidence type="ECO:0008006" key="4">
    <source>
        <dbReference type="Google" id="ProtNLM"/>
    </source>
</evidence>
<dbReference type="STRING" id="61595.SAMN05421644_11347"/>
<sequence length="241" mass="26477">MNTPRISATAAAGLLVMGTQFSPLAVAEGPHSVSANIGVVSNYIWRGVTQTDNAPAIQGGLDYAHESGFSLGTWVSNVDFGTKGYELDVYAGFDGSITDDLGYALKVGYYAYPEDEHDNFDLADFDVSLSYKWLTIGTSYTFYGQADDAPGAVDGEALFIEGDWYYYASLDFELPYNLGLSLRGGYYDFDYDIGGVDYAHWGLSISREAGDFGTVSFNYDQIGRDTYDTDPKVWIGWNKDF</sequence>
<dbReference type="InterPro" id="IPR010239">
    <property type="entry name" value="CHP02001"/>
</dbReference>
<dbReference type="Pfam" id="PF09694">
    <property type="entry name" value="Gcw_chp"/>
    <property type="match status" value="1"/>
</dbReference>
<dbReference type="NCBIfam" id="TIGR02001">
    <property type="entry name" value="gcw_chp"/>
    <property type="match status" value="1"/>
</dbReference>
<evidence type="ECO:0000313" key="2">
    <source>
        <dbReference type="EMBL" id="SDX78907.1"/>
    </source>
</evidence>
<dbReference type="AlphaFoldDB" id="A0A1H3EJY0"/>
<accession>A0A1H3EJY0</accession>
<keyword evidence="3" id="KW-1185">Reference proteome</keyword>
<dbReference type="EMBL" id="FNOW01000013">
    <property type="protein sequence ID" value="SDX78907.1"/>
    <property type="molecule type" value="Genomic_DNA"/>
</dbReference>
<proteinExistence type="predicted"/>
<feature type="signal peptide" evidence="1">
    <location>
        <begin position="1"/>
        <end position="27"/>
    </location>
</feature>
<evidence type="ECO:0000256" key="1">
    <source>
        <dbReference type="SAM" id="SignalP"/>
    </source>
</evidence>
<evidence type="ECO:0000313" key="3">
    <source>
        <dbReference type="Proteomes" id="UP000198672"/>
    </source>
</evidence>